<organism evidence="5 6">
    <name type="scientific">Bifidobacterium phasiani</name>
    <dbReference type="NCBI Taxonomy" id="2834431"/>
    <lineage>
        <taxon>Bacteria</taxon>
        <taxon>Bacillati</taxon>
        <taxon>Actinomycetota</taxon>
        <taxon>Actinomycetes</taxon>
        <taxon>Bifidobacteriales</taxon>
        <taxon>Bifidobacteriaceae</taxon>
        <taxon>Bifidobacterium</taxon>
    </lineage>
</organism>
<comment type="caution">
    <text evidence="5">The sequence shown here is derived from an EMBL/GenBank/DDBJ whole genome shotgun (WGS) entry which is preliminary data.</text>
</comment>
<name>A0ABS6W7Y2_9BIFI</name>
<protein>
    <submittedName>
        <fullName evidence="5">Glycosyltransferase family 2 protein</fullName>
    </submittedName>
</protein>
<dbReference type="Pfam" id="PF00535">
    <property type="entry name" value="Glycos_transf_2"/>
    <property type="match status" value="1"/>
</dbReference>
<evidence type="ECO:0000256" key="3">
    <source>
        <dbReference type="SAM" id="MobiDB-lite"/>
    </source>
</evidence>
<keyword evidence="1" id="KW-0328">Glycosyltransferase</keyword>
<keyword evidence="6" id="KW-1185">Reference proteome</keyword>
<gene>
    <name evidence="5" type="ORF">KIH73_04350</name>
</gene>
<feature type="domain" description="Glycosyltransferase 2-like" evidence="4">
    <location>
        <begin position="36"/>
        <end position="202"/>
    </location>
</feature>
<feature type="region of interest" description="Disordered" evidence="3">
    <location>
        <begin position="1"/>
        <end position="25"/>
    </location>
</feature>
<sequence>MHSDVVSSKQSTSQDAIASREQSTIAVQPEGDPAISIIVPVYNVKDYLRACVDSVLRQTFDDFELILVDDGSTDGSGDLCEDLCELDDRIICLHKKNGGLSDARNYGIERMRGTYVTFIDSDDWVESTYLEYLHTNIQLQDSDVSTCIFMMQCGDMAKPWKQLPKKPVMMTGHDALLSMLYGESVNVSAHGKLYRSKLFNDVRYPVGKRYEDVGTTYKLLHKAKSVAVGGAPLYNYVMRQGSITHEGSKGIFDRYQLARQAYSNLKRYDYDIAHAARRYLTFHELSVLKSFDRDDFQQKARAIQIKQDVLKHCKTVFGDARTPRKDKIAICILFLGFSIYQWSWNVYTRFVQRGRQ</sequence>
<accession>A0ABS6W7Y2</accession>
<evidence type="ECO:0000259" key="4">
    <source>
        <dbReference type="Pfam" id="PF00535"/>
    </source>
</evidence>
<keyword evidence="2" id="KW-0808">Transferase</keyword>
<proteinExistence type="predicted"/>
<reference evidence="5 6" key="1">
    <citation type="submission" date="2021-05" db="EMBL/GenBank/DDBJ databases">
        <title>Phylogenetic classification of ten novel species belonging to the genus Bifidobacterium comprising B. colchicus sp. nov., B. abeli sp. nov., B. bicoloris sp. nov., B. guerezis sp. nov., B. rosaliae sp. nov., B. santillanensis sp. nov., B. argentati sp. nov., B. amazzoni sp. nov., B. pluviali sp. nov., and B. pinnaculum sp. nov.</title>
        <authorList>
            <person name="Lugli G.A."/>
            <person name="Ruiz Garcia L."/>
            <person name="Margolles A."/>
            <person name="Ventura M."/>
        </authorList>
    </citation>
    <scope>NUCLEOTIDE SEQUENCE [LARGE SCALE GENOMIC DNA]</scope>
    <source>
        <strain evidence="5 6">6T3</strain>
    </source>
</reference>
<dbReference type="PANTHER" id="PTHR22916">
    <property type="entry name" value="GLYCOSYLTRANSFERASE"/>
    <property type="match status" value="1"/>
</dbReference>
<dbReference type="CDD" id="cd00761">
    <property type="entry name" value="Glyco_tranf_GTA_type"/>
    <property type="match status" value="1"/>
</dbReference>
<evidence type="ECO:0000256" key="2">
    <source>
        <dbReference type="ARBA" id="ARBA00022679"/>
    </source>
</evidence>
<dbReference type="InterPro" id="IPR001173">
    <property type="entry name" value="Glyco_trans_2-like"/>
</dbReference>
<dbReference type="Proteomes" id="UP000812844">
    <property type="component" value="Unassembled WGS sequence"/>
</dbReference>
<evidence type="ECO:0000313" key="5">
    <source>
        <dbReference type="EMBL" id="MBW3082615.1"/>
    </source>
</evidence>
<evidence type="ECO:0000256" key="1">
    <source>
        <dbReference type="ARBA" id="ARBA00022676"/>
    </source>
</evidence>
<dbReference type="PANTHER" id="PTHR22916:SF51">
    <property type="entry name" value="GLYCOSYLTRANSFERASE EPSH-RELATED"/>
    <property type="match status" value="1"/>
</dbReference>
<evidence type="ECO:0000313" key="6">
    <source>
        <dbReference type="Proteomes" id="UP000812844"/>
    </source>
</evidence>
<dbReference type="EMBL" id="JAHBBD010000007">
    <property type="protein sequence ID" value="MBW3082615.1"/>
    <property type="molecule type" value="Genomic_DNA"/>
</dbReference>